<accession>A0A1F8GXU2</accession>
<proteinExistence type="predicted"/>
<gene>
    <name evidence="2" type="ORF">A3A33_00770</name>
</gene>
<evidence type="ECO:0000313" key="3">
    <source>
        <dbReference type="Proteomes" id="UP000179047"/>
    </source>
</evidence>
<organism evidence="2 3">
    <name type="scientific">Candidatus Yanofskybacteria bacterium RIFCSPLOWO2_01_FULL_49_25</name>
    <dbReference type="NCBI Taxonomy" id="1802701"/>
    <lineage>
        <taxon>Bacteria</taxon>
        <taxon>Candidatus Yanofskyibacteriota</taxon>
    </lineage>
</organism>
<sequence length="95" mass="10473">MSFLSAPPYQNRAERKKLHYLVLVHAHVLPGQTHSAFAILAATCVAAASAPLGSKHHQAEHNDVFKIVVDIQTQQRTMAPGGVQKRERRQSTQGH</sequence>
<dbReference type="AlphaFoldDB" id="A0A1F8GXU2"/>
<evidence type="ECO:0000256" key="1">
    <source>
        <dbReference type="SAM" id="MobiDB-lite"/>
    </source>
</evidence>
<comment type="caution">
    <text evidence="2">The sequence shown here is derived from an EMBL/GenBank/DDBJ whole genome shotgun (WGS) entry which is preliminary data.</text>
</comment>
<dbReference type="EMBL" id="MGKP01000002">
    <property type="protein sequence ID" value="OGN29810.1"/>
    <property type="molecule type" value="Genomic_DNA"/>
</dbReference>
<dbReference type="STRING" id="1802701.A3A33_00770"/>
<protein>
    <submittedName>
        <fullName evidence="2">Uncharacterized protein</fullName>
    </submittedName>
</protein>
<reference evidence="2 3" key="1">
    <citation type="journal article" date="2016" name="Nat. Commun.">
        <title>Thousands of microbial genomes shed light on interconnected biogeochemical processes in an aquifer system.</title>
        <authorList>
            <person name="Anantharaman K."/>
            <person name="Brown C.T."/>
            <person name="Hug L.A."/>
            <person name="Sharon I."/>
            <person name="Castelle C.J."/>
            <person name="Probst A.J."/>
            <person name="Thomas B.C."/>
            <person name="Singh A."/>
            <person name="Wilkins M.J."/>
            <person name="Karaoz U."/>
            <person name="Brodie E.L."/>
            <person name="Williams K.H."/>
            <person name="Hubbard S.S."/>
            <person name="Banfield J.F."/>
        </authorList>
    </citation>
    <scope>NUCLEOTIDE SEQUENCE [LARGE SCALE GENOMIC DNA]</scope>
</reference>
<evidence type="ECO:0000313" key="2">
    <source>
        <dbReference type="EMBL" id="OGN29810.1"/>
    </source>
</evidence>
<dbReference type="Proteomes" id="UP000179047">
    <property type="component" value="Unassembled WGS sequence"/>
</dbReference>
<feature type="region of interest" description="Disordered" evidence="1">
    <location>
        <begin position="76"/>
        <end position="95"/>
    </location>
</feature>
<name>A0A1F8GXU2_9BACT</name>